<accession>A0ACB5UN09</accession>
<reference evidence="1" key="1">
    <citation type="submission" date="2023-09" db="EMBL/GenBank/DDBJ databases">
        <title>Vallitalea sediminicola and Vallitalea maricola sp. nov., anaerobic bacteria isolated from marine sediment.</title>
        <authorList>
            <person name="Hirano S."/>
            <person name="Maeda A."/>
            <person name="Terahara T."/>
            <person name="Mori K."/>
            <person name="Hamada M."/>
            <person name="Matsumoto R."/>
            <person name="Kobayashi T."/>
        </authorList>
    </citation>
    <scope>NUCLEOTIDE SEQUENCE</scope>
    <source>
        <strain evidence="1">AN17-2</strain>
    </source>
</reference>
<comment type="caution">
    <text evidence="1">The sequence shown here is derived from an EMBL/GenBank/DDBJ whole genome shotgun (WGS) entry which is preliminary data.</text>
</comment>
<gene>
    <name evidence="1" type="ORF">AN2V17_35990</name>
</gene>
<evidence type="ECO:0000313" key="2">
    <source>
        <dbReference type="Proteomes" id="UP001374599"/>
    </source>
</evidence>
<evidence type="ECO:0000313" key="1">
    <source>
        <dbReference type="EMBL" id="GMQ64362.1"/>
    </source>
</evidence>
<proteinExistence type="predicted"/>
<dbReference type="EMBL" id="BTPU01000067">
    <property type="protein sequence ID" value="GMQ64362.1"/>
    <property type="molecule type" value="Genomic_DNA"/>
</dbReference>
<name>A0ACB5UN09_9FIRM</name>
<sequence length="68" mass="7428">MIILILIFIGFISFFGLLYATSFLSAILGFTGDSDLVGICLMGTVIICCTYLIISKLNDIKKSIESNE</sequence>
<dbReference type="Proteomes" id="UP001374599">
    <property type="component" value="Unassembled WGS sequence"/>
</dbReference>
<organism evidence="1 2">
    <name type="scientific">Vallitalea maricola</name>
    <dbReference type="NCBI Taxonomy" id="3074433"/>
    <lineage>
        <taxon>Bacteria</taxon>
        <taxon>Bacillati</taxon>
        <taxon>Bacillota</taxon>
        <taxon>Clostridia</taxon>
        <taxon>Lachnospirales</taxon>
        <taxon>Vallitaleaceae</taxon>
        <taxon>Vallitalea</taxon>
    </lineage>
</organism>
<protein>
    <submittedName>
        <fullName evidence="1">Uncharacterized protein</fullName>
    </submittedName>
</protein>
<keyword evidence="2" id="KW-1185">Reference proteome</keyword>